<name>A0A448WN00_9PLAT</name>
<dbReference type="PROSITE" id="PS51257">
    <property type="entry name" value="PROKAR_LIPOPROTEIN"/>
    <property type="match status" value="1"/>
</dbReference>
<reference evidence="2" key="1">
    <citation type="submission" date="2018-11" db="EMBL/GenBank/DDBJ databases">
        <authorList>
            <consortium name="Pathogen Informatics"/>
        </authorList>
    </citation>
    <scope>NUCLEOTIDE SEQUENCE</scope>
</reference>
<protein>
    <submittedName>
        <fullName evidence="2">Uncharacterized protein</fullName>
    </submittedName>
</protein>
<organism evidence="2 3">
    <name type="scientific">Protopolystoma xenopodis</name>
    <dbReference type="NCBI Taxonomy" id="117903"/>
    <lineage>
        <taxon>Eukaryota</taxon>
        <taxon>Metazoa</taxon>
        <taxon>Spiralia</taxon>
        <taxon>Lophotrochozoa</taxon>
        <taxon>Platyhelminthes</taxon>
        <taxon>Monogenea</taxon>
        <taxon>Polyopisthocotylea</taxon>
        <taxon>Polystomatidea</taxon>
        <taxon>Polystomatidae</taxon>
        <taxon>Protopolystoma</taxon>
    </lineage>
</organism>
<comment type="caution">
    <text evidence="2">The sequence shown here is derived from an EMBL/GenBank/DDBJ whole genome shotgun (WGS) entry which is preliminary data.</text>
</comment>
<evidence type="ECO:0000313" key="2">
    <source>
        <dbReference type="EMBL" id="VEL15711.1"/>
    </source>
</evidence>
<dbReference type="AlphaFoldDB" id="A0A448WN00"/>
<proteinExistence type="predicted"/>
<sequence>MRFDPQSALFLSFSCLAASVISLHRCHRNCATQDVVLHSATGL</sequence>
<evidence type="ECO:0000256" key="1">
    <source>
        <dbReference type="SAM" id="SignalP"/>
    </source>
</evidence>
<accession>A0A448WN00</accession>
<evidence type="ECO:0000313" key="3">
    <source>
        <dbReference type="Proteomes" id="UP000784294"/>
    </source>
</evidence>
<dbReference type="EMBL" id="CAAALY010025582">
    <property type="protein sequence ID" value="VEL15711.1"/>
    <property type="molecule type" value="Genomic_DNA"/>
</dbReference>
<keyword evidence="1" id="KW-0732">Signal</keyword>
<dbReference type="Proteomes" id="UP000784294">
    <property type="component" value="Unassembled WGS sequence"/>
</dbReference>
<gene>
    <name evidence="2" type="ORF">PXEA_LOCUS9151</name>
</gene>
<keyword evidence="3" id="KW-1185">Reference proteome</keyword>
<feature type="signal peptide" evidence="1">
    <location>
        <begin position="1"/>
        <end position="22"/>
    </location>
</feature>
<feature type="chain" id="PRO_5019328586" evidence="1">
    <location>
        <begin position="23"/>
        <end position="43"/>
    </location>
</feature>